<proteinExistence type="inferred from homology"/>
<keyword evidence="6" id="KW-1185">Reference proteome</keyword>
<feature type="domain" description="Leucine-binding protein" evidence="4">
    <location>
        <begin position="15"/>
        <end position="101"/>
    </location>
</feature>
<evidence type="ECO:0000256" key="2">
    <source>
        <dbReference type="ARBA" id="ARBA00022729"/>
    </source>
</evidence>
<dbReference type="Pfam" id="PF13458">
    <property type="entry name" value="Peripla_BP_6"/>
    <property type="match status" value="1"/>
</dbReference>
<keyword evidence="2" id="KW-0732">Signal</keyword>
<evidence type="ECO:0000256" key="3">
    <source>
        <dbReference type="SAM" id="MobiDB-lite"/>
    </source>
</evidence>
<dbReference type="InterPro" id="IPR028081">
    <property type="entry name" value="Leu-bd"/>
</dbReference>
<evidence type="ECO:0000313" key="5">
    <source>
        <dbReference type="EMBL" id="MEU2270267.1"/>
    </source>
</evidence>
<feature type="region of interest" description="Disordered" evidence="3">
    <location>
        <begin position="192"/>
        <end position="241"/>
    </location>
</feature>
<reference evidence="5 6" key="1">
    <citation type="submission" date="2024-06" db="EMBL/GenBank/DDBJ databases">
        <title>The Natural Products Discovery Center: Release of the First 8490 Sequenced Strains for Exploring Actinobacteria Biosynthetic Diversity.</title>
        <authorList>
            <person name="Kalkreuter E."/>
            <person name="Kautsar S.A."/>
            <person name="Yang D."/>
            <person name="Bader C.D."/>
            <person name="Teijaro C.N."/>
            <person name="Fluegel L."/>
            <person name="Davis C.M."/>
            <person name="Simpson J.R."/>
            <person name="Lauterbach L."/>
            <person name="Steele A.D."/>
            <person name="Gui C."/>
            <person name="Meng S."/>
            <person name="Li G."/>
            <person name="Viehrig K."/>
            <person name="Ye F."/>
            <person name="Su P."/>
            <person name="Kiefer A.F."/>
            <person name="Nichols A."/>
            <person name="Cepeda A.J."/>
            <person name="Yan W."/>
            <person name="Fan B."/>
            <person name="Jiang Y."/>
            <person name="Adhikari A."/>
            <person name="Zheng C.-J."/>
            <person name="Schuster L."/>
            <person name="Cowan T.M."/>
            <person name="Smanski M.J."/>
            <person name="Chevrette M.G."/>
            <person name="De Carvalho L.P.S."/>
            <person name="Shen B."/>
        </authorList>
    </citation>
    <scope>NUCLEOTIDE SEQUENCE [LARGE SCALE GENOMIC DNA]</scope>
    <source>
        <strain evidence="5 6">NPDC019583</strain>
    </source>
</reference>
<dbReference type="InterPro" id="IPR051010">
    <property type="entry name" value="BCAA_transport"/>
</dbReference>
<dbReference type="EMBL" id="JBEYBN010000048">
    <property type="protein sequence ID" value="MEU2270267.1"/>
    <property type="molecule type" value="Genomic_DNA"/>
</dbReference>
<feature type="compositionally biased region" description="Pro residues" evidence="3">
    <location>
        <begin position="210"/>
        <end position="224"/>
    </location>
</feature>
<accession>A0ABV2Y1Y4</accession>
<dbReference type="Proteomes" id="UP001550603">
    <property type="component" value="Unassembled WGS sequence"/>
</dbReference>
<dbReference type="PANTHER" id="PTHR30483">
    <property type="entry name" value="LEUCINE-SPECIFIC-BINDING PROTEIN"/>
    <property type="match status" value="1"/>
</dbReference>
<evidence type="ECO:0000313" key="6">
    <source>
        <dbReference type="Proteomes" id="UP001550603"/>
    </source>
</evidence>
<protein>
    <submittedName>
        <fullName evidence="5">ABC transporter substrate-binding protein</fullName>
    </submittedName>
</protein>
<evidence type="ECO:0000259" key="4">
    <source>
        <dbReference type="Pfam" id="PF13458"/>
    </source>
</evidence>
<comment type="caution">
    <text evidence="5">The sequence shown here is derived from an EMBL/GenBank/DDBJ whole genome shotgun (WGS) entry which is preliminary data.</text>
</comment>
<organism evidence="5 6">
    <name type="scientific">Streptomyces olindensis</name>
    <dbReference type="NCBI Taxonomy" id="358823"/>
    <lineage>
        <taxon>Bacteria</taxon>
        <taxon>Bacillati</taxon>
        <taxon>Actinomycetota</taxon>
        <taxon>Actinomycetes</taxon>
        <taxon>Kitasatosporales</taxon>
        <taxon>Streptomycetaceae</taxon>
        <taxon>Streptomyces</taxon>
    </lineage>
</organism>
<evidence type="ECO:0000256" key="1">
    <source>
        <dbReference type="ARBA" id="ARBA00010062"/>
    </source>
</evidence>
<dbReference type="RefSeq" id="WP_359791555.1">
    <property type="nucleotide sequence ID" value="NZ_JBEYBN010000048.1"/>
</dbReference>
<sequence length="265" mass="27871">MTSQNLGRSDASAARIGALVPLTRPGWVEAGRHLLAGLQLAVDGVNGAGGIAGRPLALVVRDTAADPRKATAAVAELAHLGVAALAGEFHSVVARAAATEAQRRPCDCAVATEPSAYWASGTGILRDHLAPRGGTVTELDLRALGPRRDWHPRAAKFREGEIRIAAALRELESHGYLTRAKERLQSGRVVTRTVSYNKPHRPVVRERRPASPPPRSPTAPPPTSSPGCAHSTPACCSASGTCTAWPRKCRPGWSGACPPRRSNAP</sequence>
<gene>
    <name evidence="5" type="ORF">ABZ568_28450</name>
</gene>
<name>A0ABV2Y1Y4_9ACTN</name>
<dbReference type="CDD" id="cd06268">
    <property type="entry name" value="PBP1_ABC_transporter_LIVBP-like"/>
    <property type="match status" value="1"/>
</dbReference>
<comment type="similarity">
    <text evidence="1">Belongs to the leucine-binding protein family.</text>
</comment>
<dbReference type="InterPro" id="IPR028082">
    <property type="entry name" value="Peripla_BP_I"/>
</dbReference>
<dbReference type="PANTHER" id="PTHR30483:SF6">
    <property type="entry name" value="PERIPLASMIC BINDING PROTEIN OF ABC TRANSPORTER FOR NATURAL AMINO ACIDS"/>
    <property type="match status" value="1"/>
</dbReference>
<dbReference type="Gene3D" id="3.40.50.2300">
    <property type="match status" value="1"/>
</dbReference>
<dbReference type="SUPFAM" id="SSF53822">
    <property type="entry name" value="Periplasmic binding protein-like I"/>
    <property type="match status" value="1"/>
</dbReference>